<dbReference type="RefSeq" id="WP_354145236.1">
    <property type="nucleotide sequence ID" value="NZ_JAZDQV010000010.1"/>
</dbReference>
<dbReference type="Proteomes" id="UP001343492">
    <property type="component" value="Unassembled WGS sequence"/>
</dbReference>
<feature type="transmembrane region" description="Helical" evidence="2">
    <location>
        <begin position="6"/>
        <end position="28"/>
    </location>
</feature>
<evidence type="ECO:0000256" key="2">
    <source>
        <dbReference type="SAM" id="Phobius"/>
    </source>
</evidence>
<evidence type="ECO:0000313" key="4">
    <source>
        <dbReference type="EMBL" id="MEE1878131.1"/>
    </source>
</evidence>
<dbReference type="InterPro" id="IPR018306">
    <property type="entry name" value="Phage_T5_Orf172_DNA-bd"/>
</dbReference>
<name>A0ABU7GIS4_9SPHN</name>
<keyword evidence="5" id="KW-1185">Reference proteome</keyword>
<proteinExistence type="predicted"/>
<feature type="coiled-coil region" evidence="1">
    <location>
        <begin position="211"/>
        <end position="336"/>
    </location>
</feature>
<dbReference type="SMART" id="SM00974">
    <property type="entry name" value="T5orf172"/>
    <property type="match status" value="1"/>
</dbReference>
<feature type="coiled-coil region" evidence="1">
    <location>
        <begin position="33"/>
        <end position="116"/>
    </location>
</feature>
<keyword evidence="2" id="KW-1133">Transmembrane helix</keyword>
<gene>
    <name evidence="4" type="ORF">VRS74_10600</name>
</gene>
<accession>A0ABU7GIS4</accession>
<comment type="caution">
    <text evidence="4">The sequence shown here is derived from an EMBL/GenBank/DDBJ whole genome shotgun (WGS) entry which is preliminary data.</text>
</comment>
<dbReference type="Pfam" id="PF10544">
    <property type="entry name" value="T5orf172"/>
    <property type="match status" value="1"/>
</dbReference>
<protein>
    <submittedName>
        <fullName evidence="4">DUF4041 domain-containing protein</fullName>
    </submittedName>
</protein>
<evidence type="ECO:0000256" key="1">
    <source>
        <dbReference type="SAM" id="Coils"/>
    </source>
</evidence>
<keyword evidence="2" id="KW-0812">Transmembrane</keyword>
<evidence type="ECO:0000259" key="3">
    <source>
        <dbReference type="SMART" id="SM00974"/>
    </source>
</evidence>
<keyword evidence="1" id="KW-0175">Coiled coil</keyword>
<dbReference type="Pfam" id="PF13250">
    <property type="entry name" value="SNIPE"/>
    <property type="match status" value="1"/>
</dbReference>
<sequence>MDTGAAIFLTILLALVIAGPAFGVLWWLTRNSLKKHKAEVAEYEAAIVQLNEQREAEISEHKVAIIQLNERLAPITSIEAEIEKMQAEHDAITLKMEEARTEYREKRGTLDRLLNEIAIYDERLSFAEHGLYEPHFDFGDSEGYKQAIKEVRERQRKMVSYKTATICPEVWTLNGSSAKGSAMVNRQSRLTLRAFNNECEAAISNTRWNNVNAMEKRIVKAAEAIDQANASMKLTIHPDYLRLKLEELFLTHEYREKQKEEREERAELARAEREEKHLLEEARKAELEEQKYQEMLERARKAAGERPSDATLLAKIEQLESALAEAHEKAERAKALAEMTKTGYVYIISNIGSFGEGVVKIGLTRRLNPDDRVKELGDASVPFGFDTHAMIYSEEAPALEAALHAEFAERRINMANMRKEFFRVALDEIEAAVSRLAPDASFFKDREAQDWHETLARRNAVMAKQQTMGALDFPAEI</sequence>
<organism evidence="4 5">
    <name type="scientific">Altererythrobacter litoralis</name>
    <dbReference type="NCBI Taxonomy" id="3113904"/>
    <lineage>
        <taxon>Bacteria</taxon>
        <taxon>Pseudomonadati</taxon>
        <taxon>Pseudomonadota</taxon>
        <taxon>Alphaproteobacteria</taxon>
        <taxon>Sphingomonadales</taxon>
        <taxon>Erythrobacteraceae</taxon>
        <taxon>Altererythrobacter</taxon>
    </lineage>
</organism>
<evidence type="ECO:0000313" key="5">
    <source>
        <dbReference type="Proteomes" id="UP001343492"/>
    </source>
</evidence>
<dbReference type="EMBL" id="JAZDQV010000010">
    <property type="protein sequence ID" value="MEE1878131.1"/>
    <property type="molecule type" value="Genomic_DNA"/>
</dbReference>
<keyword evidence="2" id="KW-0472">Membrane</keyword>
<reference evidence="4 5" key="1">
    <citation type="submission" date="2024-01" db="EMBL/GenBank/DDBJ databases">
        <title>The genome sequence of Erythrobacteraceae sp. strain 1XM1-14.</title>
        <authorList>
            <person name="Liu Y."/>
        </authorList>
    </citation>
    <scope>NUCLEOTIDE SEQUENCE [LARGE SCALE GENOMIC DNA]</scope>
    <source>
        <strain evidence="4 5">1XM1-14</strain>
    </source>
</reference>
<dbReference type="InterPro" id="IPR025280">
    <property type="entry name" value="SNIPE"/>
</dbReference>
<feature type="domain" description="Bacteriophage T5 Orf172 DNA-binding" evidence="3">
    <location>
        <begin position="353"/>
        <end position="436"/>
    </location>
</feature>